<dbReference type="InterPro" id="IPR042099">
    <property type="entry name" value="ANL_N_sf"/>
</dbReference>
<keyword evidence="4" id="KW-0489">Methyltransferase</keyword>
<evidence type="ECO:0000256" key="6">
    <source>
        <dbReference type="ARBA" id="ARBA00022737"/>
    </source>
</evidence>
<feature type="region of interest" description="Disordered" evidence="10">
    <location>
        <begin position="3760"/>
        <end position="3785"/>
    </location>
</feature>
<evidence type="ECO:0000259" key="13">
    <source>
        <dbReference type="PROSITE" id="PS52019"/>
    </source>
</evidence>
<feature type="compositionally biased region" description="Low complexity" evidence="10">
    <location>
        <begin position="3771"/>
        <end position="3782"/>
    </location>
</feature>
<protein>
    <recommendedName>
        <fullName evidence="16">Polyketide synthase-nonribosomal peptide synthetase</fullName>
    </recommendedName>
</protein>
<dbReference type="InterPro" id="IPR018201">
    <property type="entry name" value="Ketoacyl_synth_AS"/>
</dbReference>
<keyword evidence="8" id="KW-0511">Multifunctional enzyme</keyword>
<dbReference type="Gene3D" id="3.40.47.10">
    <property type="match status" value="1"/>
</dbReference>
<feature type="domain" description="PKS/mFAS DH" evidence="13">
    <location>
        <begin position="973"/>
        <end position="1304"/>
    </location>
</feature>
<feature type="domain" description="Carrier" evidence="11">
    <location>
        <begin position="2481"/>
        <end position="2564"/>
    </location>
</feature>
<dbReference type="SMART" id="SM00827">
    <property type="entry name" value="PKS_AT"/>
    <property type="match status" value="1"/>
</dbReference>
<dbReference type="InterPro" id="IPR057326">
    <property type="entry name" value="KR_dom"/>
</dbReference>
<dbReference type="Proteomes" id="UP001287356">
    <property type="component" value="Unassembled WGS sequence"/>
</dbReference>
<gene>
    <name evidence="14" type="ORF">B0T24DRAFT_548761</name>
</gene>
<feature type="region of interest" description="C-terminal hotdog fold" evidence="9">
    <location>
        <begin position="1136"/>
        <end position="1304"/>
    </location>
</feature>
<dbReference type="GO" id="GO:0016491">
    <property type="term" value="F:oxidoreductase activity"/>
    <property type="evidence" value="ECO:0007669"/>
    <property type="project" value="UniProtKB-KW"/>
</dbReference>
<evidence type="ECO:0000256" key="2">
    <source>
        <dbReference type="ARBA" id="ARBA00022553"/>
    </source>
</evidence>
<dbReference type="Pfam" id="PF08242">
    <property type="entry name" value="Methyltransf_12"/>
    <property type="match status" value="1"/>
</dbReference>
<dbReference type="PROSITE" id="PS52004">
    <property type="entry name" value="KS3_2"/>
    <property type="match status" value="1"/>
</dbReference>
<dbReference type="Gene3D" id="1.10.1200.10">
    <property type="entry name" value="ACP-like"/>
    <property type="match status" value="2"/>
</dbReference>
<dbReference type="Pfam" id="PF00668">
    <property type="entry name" value="Condensation"/>
    <property type="match status" value="1"/>
</dbReference>
<dbReference type="SUPFAM" id="SSF56801">
    <property type="entry name" value="Acetyl-CoA synthetase-like"/>
    <property type="match status" value="1"/>
</dbReference>
<evidence type="ECO:0000256" key="1">
    <source>
        <dbReference type="ARBA" id="ARBA00022450"/>
    </source>
</evidence>
<dbReference type="InterPro" id="IPR014030">
    <property type="entry name" value="Ketoacyl_synth_N"/>
</dbReference>
<feature type="active site" description="Proton acceptor; for dehydratase activity" evidence="9">
    <location>
        <position position="1005"/>
    </location>
</feature>
<dbReference type="InterPro" id="IPR020806">
    <property type="entry name" value="PKS_PP-bd"/>
</dbReference>
<dbReference type="GO" id="GO:0016874">
    <property type="term" value="F:ligase activity"/>
    <property type="evidence" value="ECO:0007669"/>
    <property type="project" value="UniProtKB-KW"/>
</dbReference>
<dbReference type="Gene3D" id="3.40.50.12780">
    <property type="entry name" value="N-terminal domain of ligase-like"/>
    <property type="match status" value="1"/>
</dbReference>
<dbReference type="GO" id="GO:0032259">
    <property type="term" value="P:methylation"/>
    <property type="evidence" value="ECO:0007669"/>
    <property type="project" value="UniProtKB-KW"/>
</dbReference>
<dbReference type="Pfam" id="PF07993">
    <property type="entry name" value="NAD_binding_4"/>
    <property type="match status" value="1"/>
</dbReference>
<dbReference type="SUPFAM" id="SSF47336">
    <property type="entry name" value="ACP-like"/>
    <property type="match status" value="2"/>
</dbReference>
<reference evidence="14" key="1">
    <citation type="journal article" date="2023" name="Mol. Phylogenet. Evol.">
        <title>Genome-scale phylogeny and comparative genomics of the fungal order Sordariales.</title>
        <authorList>
            <person name="Hensen N."/>
            <person name="Bonometti L."/>
            <person name="Westerberg I."/>
            <person name="Brannstrom I.O."/>
            <person name="Guillou S."/>
            <person name="Cros-Aarteil S."/>
            <person name="Calhoun S."/>
            <person name="Haridas S."/>
            <person name="Kuo A."/>
            <person name="Mondo S."/>
            <person name="Pangilinan J."/>
            <person name="Riley R."/>
            <person name="LaButti K."/>
            <person name="Andreopoulos B."/>
            <person name="Lipzen A."/>
            <person name="Chen C."/>
            <person name="Yan M."/>
            <person name="Daum C."/>
            <person name="Ng V."/>
            <person name="Clum A."/>
            <person name="Steindorff A."/>
            <person name="Ohm R.A."/>
            <person name="Martin F."/>
            <person name="Silar P."/>
            <person name="Natvig D.O."/>
            <person name="Lalanne C."/>
            <person name="Gautier V."/>
            <person name="Ament-Velasquez S.L."/>
            <person name="Kruys A."/>
            <person name="Hutchinson M.I."/>
            <person name="Powell A.J."/>
            <person name="Barry K."/>
            <person name="Miller A.N."/>
            <person name="Grigoriev I.V."/>
            <person name="Debuchy R."/>
            <person name="Gladieux P."/>
            <person name="Hiltunen Thoren M."/>
            <person name="Johannesson H."/>
        </authorList>
    </citation>
    <scope>NUCLEOTIDE SEQUENCE</scope>
    <source>
        <strain evidence="14">CBS 958.72</strain>
    </source>
</reference>
<evidence type="ECO:0000313" key="15">
    <source>
        <dbReference type="Proteomes" id="UP001287356"/>
    </source>
</evidence>
<dbReference type="InterPro" id="IPR045851">
    <property type="entry name" value="AMP-bd_C_sf"/>
</dbReference>
<dbReference type="GO" id="GO:0004315">
    <property type="term" value="F:3-oxoacyl-[acyl-carrier-protein] synthase activity"/>
    <property type="evidence" value="ECO:0007669"/>
    <property type="project" value="InterPro"/>
</dbReference>
<dbReference type="Pfam" id="PF02801">
    <property type="entry name" value="Ketoacyl-synt_C"/>
    <property type="match status" value="1"/>
</dbReference>
<dbReference type="Pfam" id="PF21089">
    <property type="entry name" value="PKS_DH_N"/>
    <property type="match status" value="1"/>
</dbReference>
<dbReference type="GO" id="GO:0009403">
    <property type="term" value="P:toxin biosynthetic process"/>
    <property type="evidence" value="ECO:0007669"/>
    <property type="project" value="UniProtKB-ARBA"/>
</dbReference>
<dbReference type="Pfam" id="PF00501">
    <property type="entry name" value="AMP-binding"/>
    <property type="match status" value="1"/>
</dbReference>
<dbReference type="InterPro" id="IPR020841">
    <property type="entry name" value="PKS_Beta-ketoAc_synthase_dom"/>
</dbReference>
<dbReference type="Gene3D" id="3.30.300.30">
    <property type="match status" value="1"/>
</dbReference>
<comment type="caution">
    <text evidence="14">The sequence shown here is derived from an EMBL/GenBank/DDBJ whole genome shotgun (WGS) entry which is preliminary data.</text>
</comment>
<dbReference type="SUPFAM" id="SSF51735">
    <property type="entry name" value="NAD(P)-binding Rossmann-fold domains"/>
    <property type="match status" value="2"/>
</dbReference>
<dbReference type="InterPro" id="IPR013217">
    <property type="entry name" value="Methyltransf_12"/>
</dbReference>
<dbReference type="SMART" id="SM00822">
    <property type="entry name" value="PKS_KR"/>
    <property type="match status" value="1"/>
</dbReference>
<sequence length="4152" mass="437474">MPAAMAAPPQYPREPIALVGSACRFPGECSSPSKLWELLRQPRDVLSEIPADRFNAAKFYHPDPLHQGTSNAVRHSYVLAEDHRVFDAHFFGVKRAEANAMDPQQRILLEVAYEALESAGIPLERAQGSSTGVFVGLMNADYADSLARDVRSVPTYFAPGTARSTLSNRVSHLFDLRGPSMTIDTACSSSLVALHQAVLSLRAGEASAAIVAGTNLLLGPEPYVASTKMAMLSPGGRSRMWDVAADGYARGDGFGVLVLKTLARALADGDSIECVVRETGVNQDGHTKGITMPSPQAQASLIKATYARAGLDLAKRSDRPQYFEAHGTGTAAGDPVEAEAISSVFFGAEAGFERTDADPPLFVGSGKTVLGHAEGAAGVAGVLKAALALQHATIPPNALLTEISPTVKPFYDAGLQIARQARAWPGVAVPGCPRRASVNSFGFGGTNAHAILESFDNHSSPALGDSRPLLPFVFSAASEKALRGNLAAYAAHLRVNPALDLRALAWTLGVRRSVLAARISIPVAADISADELAARLDDAASSSRIVDAALRDATHPPRLLAIFTGQGAQWATMGASLIASSPLAASRLAALETSLATLPLGDPPSWSLAAELRRSAAGGSRMAEGELAQPLCTAVQLVLVDVLRAARVDVAAAVGHSSGEIAAAYAAGYLSAGDAIRIAYYRGRSLRVASNSSTGDGGKATPVRKGAMLAAGTTPADAAELCALPALRGRVCVAARNSPSSVTLSGDADAVAEVREILEDEAKFARLLRVDTAYHSPHMVPCAAAYVADLARVGIAVRDPAADSGTVSYPAWISSVTGESAAASVDLASLAGVYWGDNMVQPVLFADAVQHAVRACGPFDAVLEVGPHPALKQPALDSILAAEPDSGSLPYVGTLARGRDDVEAFGDTLGSLWSLFGRVAVDFDAFDRAAYGSSQQQPRPLKGLPGYTWTHDRIYWHESRHGRASLSAGDAPHALLGTASPDATGSELRFRNHLSPRHVPWLAHHRVQGQMVFPAAGYVAAVLEAVAKRFEAGTVQLVEFADLVIKKALLFPADGGDDAAVETMLSLRIVDETTAESTALFTFFSDTDSSSSNNHNTAPAAMTENASGRVRVVRGPLAYDALPPPPPPQQLSADGRFLDLEPDDFYAWARGLGYGYEGAFRGLGATRRRMDEAAGVLLVPSPGSEGSRHDYAKPLLVHPAVLDCAIQAMLLAYCYPGDGRMRGLCMPTRIDGLRVNLAAYREAITSEPNAAKLPFHASVASSSLSLSPGSDIVGDVDVYSPGRECTLVQLQGLHITPLVPPSPGNDVKLFFDMAWGPASPASGKVPALQGCAVGTDSLAAATERVAFFYLRRLADEFPPERRREMGDALLWHHARLLAYVDHCVAWVAGGTHPYVPSECVADTEEDIARIVERHASSIDLQVITATGLGLAPAIRGESNILEVMRRDGLMDDFYGRSLGMAEYVADVARVVGELAHRFPHMHILEIGAGSGATTAAVLGALGSSFASYTFSDVSSGFFAKAQAKLAGTTTNTHNKLQFRVLDIEKPAAAQGFAEGAYDVVVASLVLHATRSLHSTLAHARSLLRPGGRLVLLEVTHNDSLRVGLVSGGLPGWWLGSDDDSDDGARALSPCVPASAWERLALATGFSGIEALTPHDHAVPVPLSVIVFQAVDETVAFLRDPLASAQRLQRADLTILGGSVDAAARLRGLLGAHYASVSHIQVSGGVVSLPSDGTVVSLAGLLDGSESLFGDVAAALATLQTAFKHSRCLLWATAGARRGGNPLNNMFRGLQRSVALEMVDVRSAVLDFDAPGDVSLDVVAHRLLQLEFEALLHDRDKESGQRQGLLWCSEPEQSVQGGRVLVPRLRPTAARNERYNATRRPLARTTPANGALLSIRQRGGRLCLKAQEADSQVDVTAAGRVRLVYSLLQPIRITDTSTVFLSLGHPEPGDSDTSGKPVVVLSHTLDSHVVALPGWTLPAASLPAYGPQALLAFYAQVVAHGILARAAPVGTLAVLDPVPQLGEALGRLAARKGVTLLLLTTTTTSKGFSLPPWVSLHLRSTRASVEKAVPGDVATFVDMGAPGGHMAALVASCLSPGCRRLGRANFIAADLAAARIDTSPSGIREVSDCLQAAWLGCLCLDDITGHSASSTAARQAQAEQAVVRWAPRGDTVSVPVQPASSLVRFAPDKTYWLAGLTGDLGLSLCRWMAARGARHIALSSRQPTVDAAWVADMAARHGCAVRVLACDATDRAEVRALRRRLAATMPPVAGVAQGAMVLHDTVFPDLDVERLDKVLRPKVQGSVFLDELFSGGDERPLDFFVFFSSLAYVVGNRGQSAYTAANAFMASLAARRRARGLAASVINIGAIVGPGYVSRQLTPDKQAALHRAGFSFLSEQDFHEIFAEGVLASRPPSDSDADGFGFEISAGLRLDDDDNDGKAFAANPVFQHLLSSTVQDGAVAAGGGTGKGRVRVSVRAKLLEATREEEVLDTLTDSFLEKLEATLQTGADDGRAMAGKSPDELGIDSLVAVDVQSWFRKELGVDLPVMKILNAPTIHHLLLAARELLDPKMVPRLGLEEAQVVVSQPPPLVLVPQPALALRHSPLTTAPNSPASSSSSLSNFASTPAPISDSESEPEVLKLAELPPATFKATRPTIATIAAPTNTPSDTSLARRVPLSFAQSRFWFLRSLVANGAAFNVTTAIRLHGRVDAGKLARAFAAVGARHDALRTTFYTEGATRQPMQGVSPKFGGQLEHAVVSSEGDIQKEIDEVCAHIFRLEAGECVRLKLVSVGHAGGDAHCLVLGYHHIALDGISNQVFLADLARAYGGVPFPDSVDDKPLQYPDFALRQRREHAQGAWAADIAFWREQLADPPPPLPLLASVARSRTARPGSGPVFAAHLAKAPVDAALKARIEQCCRRARVAPFHFYLAALRVFLARHTASVNDAEDGDSDSDSDMCIGVGDAGRKDADVLRSVGLFLNLLPLRFRGAAAAATTSSSTAFTDVLRSTKRTADAAFAHSRVPFDVILQETHAHTTNDNNKQANPLFQAFLNYRPHVHDAATSFLGCAARGEVVSAGAQAYDISVDLGRGPEQHATLWPADATVVDRVDDMAARFSERVALVAPGSHNNSGTDRLTLTYAQMARRVNRLALQLVRDHGINSGSSVGILQAPGPGWVVSLLAVLRAGAAAVPLDPRAGPHRLRGILETQDAVAGALRAILLDGVTAGDTELLDAGGISARHTVDVSRVFETEKDVDEDVFVSSRARPAATAVVTYTSGSTGAPKGVALGHGAVAGFCALAAARWRLAEGGETVLQQSAPAFDMAVAQVLVCLGHGGTLVVPDAAARHDPAAVCALLVREAVTFTLATPTEYLAWLRIGGRRGEALRGSCWRGAMSGGEPMTPALVQAFAALRKPGFALINSYGPCETTFACAEAVVPLPLDAGDEQHEDKGDEARFAMAPIANCSVRIVDEKLRPVPVGVLGQVVIGGAGVAAGYVGGAAQHQQSAAAFRPAEHASTFFEQRGWATEHLSGDCGRLLADGRLALHGRIRGSTQVKLGGIRMDLAEIEHAVLDAARGDVLEVAVSLRRGGSGSGSGTAPSFLAAFVVLSERHIQVPAGRDAFLLSLPHILPLPPYMRPSVVLAVDELPRTLSNKLDRVSVDALPLQHHGSNTADTTAKSNPAAPLSHLEQTLLGLWQESLPHGGAATTPGKPVTSSSDFFHVGGSSLALLGLQALIRERLGVHVAVTDLFAATALGPMAALLRGKLDSEPNTGSDTSSAPAPAEAASSGDWDAETAVDHDLGQLLSQPLFNRSTTDRTSVAPARPLVVALTGATGFLGREILHQLIVHPRIVKICCLAVRNASSKSKSQLLTHPKITVYAGDLALPQLGLSDADARSIFSPENDNTDVAIVHAAADVSFLKTYRSLHPANVGSTRALIRLALPRRVPVHFVSTAAVARLAAARGVASLGPVSVAAFPPLFSPEAGSDSEGGGGYVASKWVGEVLLERVSRELGLPVVVHRPSAVTGHGEDGEAEPSADLTDNMVRYARLTRAVPDVSAWTGYFDSVSVQGAARTIVDEIVRGVGRGEGIRYVYESGEVEVAVQDLAANMVRGSDEGFAVLPMEQWVERVALAGMNPLLVAFLRQSVVGRQLSFPRLVK</sequence>
<evidence type="ECO:0008006" key="16">
    <source>
        <dbReference type="Google" id="ProtNLM"/>
    </source>
</evidence>
<dbReference type="InterPro" id="IPR042104">
    <property type="entry name" value="PKS_dehydratase_sf"/>
</dbReference>
<keyword evidence="3" id="KW-0436">Ligase</keyword>
<dbReference type="Pfam" id="PF08659">
    <property type="entry name" value="KR"/>
    <property type="match status" value="1"/>
</dbReference>
<keyword evidence="7" id="KW-0560">Oxidoreductase</keyword>
<dbReference type="GO" id="GO:0031177">
    <property type="term" value="F:phosphopantetheine binding"/>
    <property type="evidence" value="ECO:0007669"/>
    <property type="project" value="InterPro"/>
</dbReference>
<dbReference type="InterPro" id="IPR000873">
    <property type="entry name" value="AMP-dep_synth/lig_dom"/>
</dbReference>
<organism evidence="14 15">
    <name type="scientific">Lasiosphaeria ovina</name>
    <dbReference type="NCBI Taxonomy" id="92902"/>
    <lineage>
        <taxon>Eukaryota</taxon>
        <taxon>Fungi</taxon>
        <taxon>Dikarya</taxon>
        <taxon>Ascomycota</taxon>
        <taxon>Pezizomycotina</taxon>
        <taxon>Sordariomycetes</taxon>
        <taxon>Sordariomycetidae</taxon>
        <taxon>Sordariales</taxon>
        <taxon>Lasiosphaeriaceae</taxon>
        <taxon>Lasiosphaeria</taxon>
    </lineage>
</organism>
<accession>A0AAE0KF83</accession>
<feature type="region of interest" description="N-terminal hotdog fold" evidence="9">
    <location>
        <begin position="973"/>
        <end position="1117"/>
    </location>
</feature>
<dbReference type="Pfam" id="PF14765">
    <property type="entry name" value="PS-DH"/>
    <property type="match status" value="1"/>
</dbReference>
<dbReference type="PROSITE" id="PS52019">
    <property type="entry name" value="PKS_MFAS_DH"/>
    <property type="match status" value="1"/>
</dbReference>
<dbReference type="SUPFAM" id="SSF52151">
    <property type="entry name" value="FabD/lysophospholipase-like"/>
    <property type="match status" value="1"/>
</dbReference>
<dbReference type="SMART" id="SM00823">
    <property type="entry name" value="PKS_PP"/>
    <property type="match status" value="2"/>
</dbReference>
<name>A0AAE0KF83_9PEZI</name>
<dbReference type="SUPFAM" id="SSF52777">
    <property type="entry name" value="CoA-dependent acyltransferases"/>
    <property type="match status" value="2"/>
</dbReference>
<evidence type="ECO:0000256" key="9">
    <source>
        <dbReference type="PROSITE-ProRule" id="PRU01363"/>
    </source>
</evidence>
<dbReference type="Gene3D" id="3.40.50.150">
    <property type="entry name" value="Vaccinia Virus protein VP39"/>
    <property type="match status" value="1"/>
</dbReference>
<dbReference type="PROSITE" id="PS00606">
    <property type="entry name" value="KS3_1"/>
    <property type="match status" value="1"/>
</dbReference>
<proteinExistence type="predicted"/>
<dbReference type="Gene3D" id="3.30.559.10">
    <property type="entry name" value="Chloramphenicol acetyltransferase-like domain"/>
    <property type="match status" value="1"/>
</dbReference>
<dbReference type="InterPro" id="IPR016036">
    <property type="entry name" value="Malonyl_transacylase_ACP-bd"/>
</dbReference>
<dbReference type="PANTHER" id="PTHR43775">
    <property type="entry name" value="FATTY ACID SYNTHASE"/>
    <property type="match status" value="1"/>
</dbReference>
<evidence type="ECO:0000256" key="10">
    <source>
        <dbReference type="SAM" id="MobiDB-lite"/>
    </source>
</evidence>
<dbReference type="InterPro" id="IPR029063">
    <property type="entry name" value="SAM-dependent_MTases_sf"/>
</dbReference>
<dbReference type="GO" id="GO:0004312">
    <property type="term" value="F:fatty acid synthase activity"/>
    <property type="evidence" value="ECO:0007669"/>
    <property type="project" value="TreeGrafter"/>
</dbReference>
<dbReference type="SUPFAM" id="SSF55048">
    <property type="entry name" value="Probable ACP-binding domain of malonyl-CoA ACP transacylase"/>
    <property type="match status" value="1"/>
</dbReference>
<dbReference type="Pfam" id="PF16197">
    <property type="entry name" value="KAsynt_C_assoc"/>
    <property type="match status" value="1"/>
</dbReference>
<dbReference type="InterPro" id="IPR009081">
    <property type="entry name" value="PP-bd_ACP"/>
</dbReference>
<dbReference type="CDD" id="cd19532">
    <property type="entry name" value="C_PKS-NRPS"/>
    <property type="match status" value="1"/>
</dbReference>
<evidence type="ECO:0000256" key="3">
    <source>
        <dbReference type="ARBA" id="ARBA00022598"/>
    </source>
</evidence>
<keyword evidence="15" id="KW-1185">Reference proteome</keyword>
<keyword evidence="6" id="KW-0677">Repeat</keyword>
<evidence type="ECO:0000256" key="7">
    <source>
        <dbReference type="ARBA" id="ARBA00023002"/>
    </source>
</evidence>
<evidence type="ECO:0000259" key="11">
    <source>
        <dbReference type="PROSITE" id="PS50075"/>
    </source>
</evidence>
<dbReference type="InterPro" id="IPR014031">
    <property type="entry name" value="Ketoacyl_synth_C"/>
</dbReference>
<evidence type="ECO:0000256" key="8">
    <source>
        <dbReference type="ARBA" id="ARBA00023268"/>
    </source>
</evidence>
<dbReference type="InterPro" id="IPR023213">
    <property type="entry name" value="CAT-like_dom_sf"/>
</dbReference>
<dbReference type="SUPFAM" id="SSF53335">
    <property type="entry name" value="S-adenosyl-L-methionine-dependent methyltransferases"/>
    <property type="match status" value="1"/>
</dbReference>
<dbReference type="SMART" id="SM00825">
    <property type="entry name" value="PKS_KS"/>
    <property type="match status" value="1"/>
</dbReference>
<evidence type="ECO:0000313" key="14">
    <source>
        <dbReference type="EMBL" id="KAK3375564.1"/>
    </source>
</evidence>
<feature type="domain" description="Carrier" evidence="11">
    <location>
        <begin position="3677"/>
        <end position="3760"/>
    </location>
</feature>
<dbReference type="InterPro" id="IPR013120">
    <property type="entry name" value="FAR_NAD-bd"/>
</dbReference>
<dbReference type="GO" id="GO:0006633">
    <property type="term" value="P:fatty acid biosynthetic process"/>
    <property type="evidence" value="ECO:0007669"/>
    <property type="project" value="InterPro"/>
</dbReference>
<dbReference type="InterPro" id="IPR036291">
    <property type="entry name" value="NAD(P)-bd_dom_sf"/>
</dbReference>
<dbReference type="InterPro" id="IPR032821">
    <property type="entry name" value="PKS_assoc"/>
</dbReference>
<dbReference type="PROSITE" id="PS00455">
    <property type="entry name" value="AMP_BINDING"/>
    <property type="match status" value="1"/>
</dbReference>
<evidence type="ECO:0000256" key="5">
    <source>
        <dbReference type="ARBA" id="ARBA00022679"/>
    </source>
</evidence>
<dbReference type="InterPro" id="IPR013968">
    <property type="entry name" value="PKS_KR"/>
</dbReference>
<feature type="active site" description="Proton donor; for dehydratase activity" evidence="9">
    <location>
        <position position="1203"/>
    </location>
</feature>
<dbReference type="Pfam" id="PF00698">
    <property type="entry name" value="Acyl_transf_1"/>
    <property type="match status" value="1"/>
</dbReference>
<dbReference type="InterPro" id="IPR050091">
    <property type="entry name" value="PKS_NRPS_Biosynth_Enz"/>
</dbReference>
<dbReference type="EMBL" id="JAULSN010000003">
    <property type="protein sequence ID" value="KAK3375564.1"/>
    <property type="molecule type" value="Genomic_DNA"/>
</dbReference>
<feature type="region of interest" description="Disordered" evidence="10">
    <location>
        <begin position="2600"/>
        <end position="2634"/>
    </location>
</feature>
<dbReference type="SMART" id="SM00826">
    <property type="entry name" value="PKS_DH"/>
    <property type="match status" value="1"/>
</dbReference>
<dbReference type="InterPro" id="IPR049551">
    <property type="entry name" value="PKS_DH_C"/>
</dbReference>
<dbReference type="Gene3D" id="3.30.70.3290">
    <property type="match status" value="1"/>
</dbReference>
<dbReference type="PANTHER" id="PTHR43775:SF20">
    <property type="entry name" value="HYBRID PKS-NRPS SYNTHETASE APDA"/>
    <property type="match status" value="1"/>
</dbReference>
<dbReference type="InterPro" id="IPR049552">
    <property type="entry name" value="PKS_DH_N"/>
</dbReference>
<dbReference type="Pfam" id="PF00109">
    <property type="entry name" value="ketoacyl-synt"/>
    <property type="match status" value="1"/>
</dbReference>
<dbReference type="Gene3D" id="3.40.50.720">
    <property type="entry name" value="NAD(P)-binding Rossmann-like Domain"/>
    <property type="match status" value="3"/>
</dbReference>
<dbReference type="InterPro" id="IPR020807">
    <property type="entry name" value="PKS_DH"/>
</dbReference>
<dbReference type="Gene3D" id="3.40.366.10">
    <property type="entry name" value="Malonyl-Coenzyme A Acyl Carrier Protein, domain 2"/>
    <property type="match status" value="1"/>
</dbReference>
<dbReference type="CDD" id="cd02440">
    <property type="entry name" value="AdoMet_MTases"/>
    <property type="match status" value="1"/>
</dbReference>
<dbReference type="CDD" id="cd00833">
    <property type="entry name" value="PKS"/>
    <property type="match status" value="1"/>
</dbReference>
<keyword evidence="1" id="KW-0596">Phosphopantetheine</keyword>
<keyword evidence="2" id="KW-0597">Phosphoprotein</keyword>
<dbReference type="InterPro" id="IPR001227">
    <property type="entry name" value="Ac_transferase_dom_sf"/>
</dbReference>
<keyword evidence="5" id="KW-0808">Transferase</keyword>
<dbReference type="Gene3D" id="3.10.129.110">
    <property type="entry name" value="Polyketide synthase dehydratase"/>
    <property type="match status" value="1"/>
</dbReference>
<dbReference type="InterPro" id="IPR020845">
    <property type="entry name" value="AMP-binding_CS"/>
</dbReference>
<dbReference type="InterPro" id="IPR001242">
    <property type="entry name" value="Condensation_dom"/>
</dbReference>
<reference evidence="14" key="2">
    <citation type="submission" date="2023-06" db="EMBL/GenBank/DDBJ databases">
        <authorList>
            <consortium name="Lawrence Berkeley National Laboratory"/>
            <person name="Haridas S."/>
            <person name="Hensen N."/>
            <person name="Bonometti L."/>
            <person name="Westerberg I."/>
            <person name="Brannstrom I.O."/>
            <person name="Guillou S."/>
            <person name="Cros-Aarteil S."/>
            <person name="Calhoun S."/>
            <person name="Kuo A."/>
            <person name="Mondo S."/>
            <person name="Pangilinan J."/>
            <person name="Riley R."/>
            <person name="Labutti K."/>
            <person name="Andreopoulos B."/>
            <person name="Lipzen A."/>
            <person name="Chen C."/>
            <person name="Yanf M."/>
            <person name="Daum C."/>
            <person name="Ng V."/>
            <person name="Clum A."/>
            <person name="Steindorff A."/>
            <person name="Ohm R."/>
            <person name="Martin F."/>
            <person name="Silar P."/>
            <person name="Natvig D."/>
            <person name="Lalanne C."/>
            <person name="Gautier V."/>
            <person name="Ament-Velasquez S.L."/>
            <person name="Kruys A."/>
            <person name="Hutchinson M.I."/>
            <person name="Powell A.J."/>
            <person name="Barry K."/>
            <person name="Miller A.N."/>
            <person name="Grigoriev I.V."/>
            <person name="Debuchy R."/>
            <person name="Gladieux P."/>
            <person name="Thoren M.H."/>
            <person name="Johannesson H."/>
        </authorList>
    </citation>
    <scope>NUCLEOTIDE SEQUENCE</scope>
    <source>
        <strain evidence="14">CBS 958.72</strain>
    </source>
</reference>
<dbReference type="InterPro" id="IPR016035">
    <property type="entry name" value="Acyl_Trfase/lysoPLipase"/>
</dbReference>
<dbReference type="InterPro" id="IPR014043">
    <property type="entry name" value="Acyl_transferase_dom"/>
</dbReference>
<dbReference type="InterPro" id="IPR016039">
    <property type="entry name" value="Thiolase-like"/>
</dbReference>
<dbReference type="Gene3D" id="3.30.559.30">
    <property type="entry name" value="Nonribosomal peptide synthetase, condensation domain"/>
    <property type="match status" value="1"/>
</dbReference>
<dbReference type="PROSITE" id="PS50075">
    <property type="entry name" value="CARRIER"/>
    <property type="match status" value="2"/>
</dbReference>
<feature type="compositionally biased region" description="Low complexity" evidence="10">
    <location>
        <begin position="2600"/>
        <end position="2624"/>
    </location>
</feature>
<dbReference type="GO" id="GO:0008168">
    <property type="term" value="F:methyltransferase activity"/>
    <property type="evidence" value="ECO:0007669"/>
    <property type="project" value="UniProtKB-KW"/>
</dbReference>
<evidence type="ECO:0000256" key="4">
    <source>
        <dbReference type="ARBA" id="ARBA00022603"/>
    </source>
</evidence>
<dbReference type="InterPro" id="IPR049900">
    <property type="entry name" value="PKS_mFAS_DH"/>
</dbReference>
<feature type="domain" description="Ketosynthase family 3 (KS3)" evidence="12">
    <location>
        <begin position="13"/>
        <end position="454"/>
    </location>
</feature>
<evidence type="ECO:0000259" key="12">
    <source>
        <dbReference type="PROSITE" id="PS52004"/>
    </source>
</evidence>
<dbReference type="SUPFAM" id="SSF53901">
    <property type="entry name" value="Thiolase-like"/>
    <property type="match status" value="1"/>
</dbReference>
<dbReference type="InterPro" id="IPR036736">
    <property type="entry name" value="ACP-like_sf"/>
</dbReference>
<dbReference type="Pfam" id="PF00550">
    <property type="entry name" value="PP-binding"/>
    <property type="match status" value="2"/>
</dbReference>